<proteinExistence type="inferred from homology"/>
<evidence type="ECO:0000256" key="4">
    <source>
        <dbReference type="ARBA" id="ARBA00023163"/>
    </source>
</evidence>
<comment type="caution">
    <text evidence="6">The sequence shown here is derived from an EMBL/GenBank/DDBJ whole genome shotgun (WGS) entry which is preliminary data.</text>
</comment>
<feature type="domain" description="RNA polymerase sigma-70 region 2" evidence="5">
    <location>
        <begin position="38"/>
        <end position="100"/>
    </location>
</feature>
<dbReference type="PANTHER" id="PTHR43133:SF63">
    <property type="entry name" value="RNA POLYMERASE SIGMA FACTOR FECI-RELATED"/>
    <property type="match status" value="1"/>
</dbReference>
<keyword evidence="3" id="KW-0731">Sigma factor</keyword>
<dbReference type="PANTHER" id="PTHR43133">
    <property type="entry name" value="RNA POLYMERASE ECF-TYPE SIGMA FACTO"/>
    <property type="match status" value="1"/>
</dbReference>
<dbReference type="Gene3D" id="1.10.1740.10">
    <property type="match status" value="1"/>
</dbReference>
<dbReference type="InterPro" id="IPR013324">
    <property type="entry name" value="RNA_pol_sigma_r3/r4-like"/>
</dbReference>
<dbReference type="Gene3D" id="1.10.10.10">
    <property type="entry name" value="Winged helix-like DNA-binding domain superfamily/Winged helix DNA-binding domain"/>
    <property type="match status" value="1"/>
</dbReference>
<gene>
    <name evidence="6" type="ORF">P3W85_39845</name>
</gene>
<keyword evidence="2" id="KW-0805">Transcription regulation</keyword>
<dbReference type="InterPro" id="IPR007627">
    <property type="entry name" value="RNA_pol_sigma70_r2"/>
</dbReference>
<keyword evidence="4" id="KW-0804">Transcription</keyword>
<keyword evidence="7" id="KW-1185">Reference proteome</keyword>
<dbReference type="InterPro" id="IPR039425">
    <property type="entry name" value="RNA_pol_sigma-70-like"/>
</dbReference>
<evidence type="ECO:0000313" key="7">
    <source>
        <dbReference type="Proteomes" id="UP001216674"/>
    </source>
</evidence>
<dbReference type="RefSeq" id="WP_276268869.1">
    <property type="nucleotide sequence ID" value="NZ_JARJLM010000649.1"/>
</dbReference>
<protein>
    <submittedName>
        <fullName evidence="6">RNA polymerase sigma factor</fullName>
    </submittedName>
</protein>
<evidence type="ECO:0000259" key="5">
    <source>
        <dbReference type="Pfam" id="PF04542"/>
    </source>
</evidence>
<reference evidence="6 7" key="1">
    <citation type="submission" date="2023-03" db="EMBL/GenBank/DDBJ databases">
        <title>Draft assemblies of triclosan tolerant bacteria isolated from returned activated sludge.</title>
        <authorList>
            <person name="Van Hamelsveld S."/>
        </authorList>
    </citation>
    <scope>NUCLEOTIDE SEQUENCE [LARGE SCALE GENOMIC DNA]</scope>
    <source>
        <strain evidence="6 7">GW210010_S58</strain>
    </source>
</reference>
<dbReference type="SUPFAM" id="SSF88659">
    <property type="entry name" value="Sigma3 and sigma4 domains of RNA polymerase sigma factors"/>
    <property type="match status" value="1"/>
</dbReference>
<sequence>MDLNNESCVEGGDAVADAAGATAVEGDRGVMLREFLVTNYDRLHRRLLGHLRCPDLASESLHDAWLQLGNRRVCAQIQSPEAYVYRVARNQAVDRLRADRSWQYTGDADTELEYIVDAAPGPATIAEARSDLVAVVDALGRLPYRHQAVLVALRVEEQTRQEVAAFHRLSMRSVDKMLRQALDQCAEGTGQTVTAGVSASRCASPPRWRHKAVATGAAISSVL</sequence>
<dbReference type="SUPFAM" id="SSF88946">
    <property type="entry name" value="Sigma2 domain of RNA polymerase sigma factors"/>
    <property type="match status" value="1"/>
</dbReference>
<dbReference type="EMBL" id="JARJLM010000649">
    <property type="protein sequence ID" value="MDF3839048.1"/>
    <property type="molecule type" value="Genomic_DNA"/>
</dbReference>
<dbReference type="InterPro" id="IPR036388">
    <property type="entry name" value="WH-like_DNA-bd_sf"/>
</dbReference>
<evidence type="ECO:0000256" key="3">
    <source>
        <dbReference type="ARBA" id="ARBA00023082"/>
    </source>
</evidence>
<name>A0ABT6B2G4_9BURK</name>
<evidence type="ECO:0000256" key="2">
    <source>
        <dbReference type="ARBA" id="ARBA00023015"/>
    </source>
</evidence>
<evidence type="ECO:0000256" key="1">
    <source>
        <dbReference type="ARBA" id="ARBA00010641"/>
    </source>
</evidence>
<organism evidence="6 7">
    <name type="scientific">Cupriavidus basilensis</name>
    <dbReference type="NCBI Taxonomy" id="68895"/>
    <lineage>
        <taxon>Bacteria</taxon>
        <taxon>Pseudomonadati</taxon>
        <taxon>Pseudomonadota</taxon>
        <taxon>Betaproteobacteria</taxon>
        <taxon>Burkholderiales</taxon>
        <taxon>Burkholderiaceae</taxon>
        <taxon>Cupriavidus</taxon>
    </lineage>
</organism>
<dbReference type="InterPro" id="IPR013325">
    <property type="entry name" value="RNA_pol_sigma_r2"/>
</dbReference>
<dbReference type="Pfam" id="PF04542">
    <property type="entry name" value="Sigma70_r2"/>
    <property type="match status" value="1"/>
</dbReference>
<dbReference type="NCBIfam" id="TIGR02937">
    <property type="entry name" value="sigma70-ECF"/>
    <property type="match status" value="1"/>
</dbReference>
<dbReference type="Proteomes" id="UP001216674">
    <property type="component" value="Unassembled WGS sequence"/>
</dbReference>
<accession>A0ABT6B2G4</accession>
<comment type="similarity">
    <text evidence="1">Belongs to the sigma-70 factor family. ECF subfamily.</text>
</comment>
<dbReference type="InterPro" id="IPR014284">
    <property type="entry name" value="RNA_pol_sigma-70_dom"/>
</dbReference>
<evidence type="ECO:0000313" key="6">
    <source>
        <dbReference type="EMBL" id="MDF3839048.1"/>
    </source>
</evidence>